<feature type="transmembrane region" description="Helical" evidence="7">
    <location>
        <begin position="86"/>
        <end position="112"/>
    </location>
</feature>
<gene>
    <name evidence="9" type="ORF">ADUPG1_010851</name>
</gene>
<keyword evidence="5 7" id="KW-1133">Transmembrane helix</keyword>
<protein>
    <submittedName>
        <fullName evidence="9">Major facilitator superfamily like protein</fullName>
    </submittedName>
</protein>
<feature type="transmembrane region" description="Helical" evidence="7">
    <location>
        <begin position="53"/>
        <end position="74"/>
    </location>
</feature>
<reference evidence="9" key="1">
    <citation type="submission" date="2022-03" db="EMBL/GenBank/DDBJ databases">
        <title>Draft genome sequence of Aduncisulcus paluster, a free-living microaerophilic Fornicata.</title>
        <authorList>
            <person name="Yuyama I."/>
            <person name="Kume K."/>
            <person name="Tamura T."/>
            <person name="Inagaki Y."/>
            <person name="Hashimoto T."/>
        </authorList>
    </citation>
    <scope>NUCLEOTIDE SEQUENCE</scope>
    <source>
        <strain evidence="9">NY0171</strain>
    </source>
</reference>
<sequence length="505" mass="56494">MVMAIFNIVQFVASPLAQYISDFVGRQAIFIWMYTIYTSMSIWLAYAEEYNEFLMIRAISGLAALIMPTCYLVVSDIAPMKQRTYFSGVLMAFAAAGAFAGPVVFYFLTTGIINFDSILSGDETFGDQYRKIMFIAGYSSATLLLLCVLIAIFLIPETAPTVLAKRELHAANKMIKAGGGKEMTAIKEKVVEKEEEKEEGEDEATSESVKAQRNWFSVFKRLITNKNWVLIFIAYTFAVGIYSINRDTNVSWFSRVPASEYMEEEDITDTGVLQARIFEDTSFMVLLTQSGPGLITIVYGQLLTPYLVKRIGEVFTIHINLLVMLIGNLFLGYVTPSYETRYMPVIPMMFTTSLEGLAHGCFIYLLSLFGKPEDHGSNLGIAQFGNSIGRAAFPIVFGQLADIVDGVKGDADYDPVMTMFLYNSPVCFIAMILLAFAWVPIQTHEIQFREKMMKQIRRTRGASRLDLSSLTKHRGFSVAERTLHSQSGAEGLALADVRLSVTERR</sequence>
<feature type="transmembrane region" description="Helical" evidence="7">
    <location>
        <begin position="283"/>
        <end position="302"/>
    </location>
</feature>
<dbReference type="Pfam" id="PF07690">
    <property type="entry name" value="MFS_1"/>
    <property type="match status" value="1"/>
</dbReference>
<feature type="domain" description="Major facilitator superfamily (MFS) profile" evidence="8">
    <location>
        <begin position="1"/>
        <end position="442"/>
    </location>
</feature>
<accession>A0ABQ5JT23</accession>
<proteinExistence type="predicted"/>
<comment type="caution">
    <text evidence="9">The sequence shown here is derived from an EMBL/GenBank/DDBJ whole genome shotgun (WGS) entry which is preliminary data.</text>
</comment>
<keyword evidence="4 7" id="KW-0812">Transmembrane</keyword>
<feature type="transmembrane region" description="Helical" evidence="7">
    <location>
        <begin position="28"/>
        <end position="47"/>
    </location>
</feature>
<evidence type="ECO:0000256" key="2">
    <source>
        <dbReference type="ARBA" id="ARBA00022448"/>
    </source>
</evidence>
<evidence type="ECO:0000256" key="6">
    <source>
        <dbReference type="ARBA" id="ARBA00023136"/>
    </source>
</evidence>
<dbReference type="SUPFAM" id="SSF103473">
    <property type="entry name" value="MFS general substrate transporter"/>
    <property type="match status" value="1"/>
</dbReference>
<keyword evidence="2" id="KW-0813">Transport</keyword>
<dbReference type="InterPro" id="IPR020846">
    <property type="entry name" value="MFS_dom"/>
</dbReference>
<feature type="transmembrane region" description="Helical" evidence="7">
    <location>
        <begin position="227"/>
        <end position="244"/>
    </location>
</feature>
<dbReference type="PROSITE" id="PS50850">
    <property type="entry name" value="MFS"/>
    <property type="match status" value="1"/>
</dbReference>
<comment type="subcellular location">
    <subcellularLocation>
        <location evidence="1">Cell membrane</location>
        <topology evidence="1">Multi-pass membrane protein</topology>
    </subcellularLocation>
</comment>
<keyword evidence="3" id="KW-1003">Cell membrane</keyword>
<dbReference type="Gene3D" id="1.20.1250.20">
    <property type="entry name" value="MFS general substrate transporter like domains"/>
    <property type="match status" value="1"/>
</dbReference>
<feature type="transmembrane region" description="Helical" evidence="7">
    <location>
        <begin position="420"/>
        <end position="441"/>
    </location>
</feature>
<evidence type="ECO:0000256" key="1">
    <source>
        <dbReference type="ARBA" id="ARBA00004651"/>
    </source>
</evidence>
<dbReference type="PANTHER" id="PTHR43414:SF6">
    <property type="entry name" value="MULTIDRUG RESISTANCE PROTEIN MDTG"/>
    <property type="match status" value="1"/>
</dbReference>
<name>A0ABQ5JT23_9EUKA</name>
<dbReference type="EMBL" id="BQXS01011727">
    <property type="protein sequence ID" value="GKT16090.1"/>
    <property type="molecule type" value="Genomic_DNA"/>
</dbReference>
<feature type="transmembrane region" description="Helical" evidence="7">
    <location>
        <begin position="132"/>
        <end position="155"/>
    </location>
</feature>
<evidence type="ECO:0000259" key="8">
    <source>
        <dbReference type="PROSITE" id="PS50850"/>
    </source>
</evidence>
<evidence type="ECO:0000256" key="4">
    <source>
        <dbReference type="ARBA" id="ARBA00022692"/>
    </source>
</evidence>
<dbReference type="PANTHER" id="PTHR43414">
    <property type="entry name" value="MULTIDRUG RESISTANCE PROTEIN MDTG"/>
    <property type="match status" value="1"/>
</dbReference>
<keyword evidence="10" id="KW-1185">Reference proteome</keyword>
<evidence type="ECO:0000256" key="5">
    <source>
        <dbReference type="ARBA" id="ARBA00022989"/>
    </source>
</evidence>
<feature type="transmembrane region" description="Helical" evidence="7">
    <location>
        <begin position="346"/>
        <end position="369"/>
    </location>
</feature>
<evidence type="ECO:0000313" key="9">
    <source>
        <dbReference type="EMBL" id="GKT16090.1"/>
    </source>
</evidence>
<evidence type="ECO:0000256" key="7">
    <source>
        <dbReference type="SAM" id="Phobius"/>
    </source>
</evidence>
<feature type="transmembrane region" description="Helical" evidence="7">
    <location>
        <begin position="314"/>
        <end position="334"/>
    </location>
</feature>
<dbReference type="InterPro" id="IPR036259">
    <property type="entry name" value="MFS_trans_sf"/>
</dbReference>
<dbReference type="Proteomes" id="UP001057375">
    <property type="component" value="Unassembled WGS sequence"/>
</dbReference>
<organism evidence="9 10">
    <name type="scientific">Aduncisulcus paluster</name>
    <dbReference type="NCBI Taxonomy" id="2918883"/>
    <lineage>
        <taxon>Eukaryota</taxon>
        <taxon>Metamonada</taxon>
        <taxon>Carpediemonas-like organisms</taxon>
        <taxon>Aduncisulcus</taxon>
    </lineage>
</organism>
<keyword evidence="6 7" id="KW-0472">Membrane</keyword>
<evidence type="ECO:0000313" key="10">
    <source>
        <dbReference type="Proteomes" id="UP001057375"/>
    </source>
</evidence>
<evidence type="ECO:0000256" key="3">
    <source>
        <dbReference type="ARBA" id="ARBA00022475"/>
    </source>
</evidence>
<dbReference type="InterPro" id="IPR011701">
    <property type="entry name" value="MFS"/>
</dbReference>